<dbReference type="Gene3D" id="3.40.50.300">
    <property type="entry name" value="P-loop containing nucleotide triphosphate hydrolases"/>
    <property type="match status" value="1"/>
</dbReference>
<name>W9GN77_9MICO</name>
<reference evidence="6" key="1">
    <citation type="submission" date="2013-08" db="EMBL/GenBank/DDBJ databases">
        <title>Intrasporangium oryzae NRRL B-24470.</title>
        <authorList>
            <person name="Liu H."/>
            <person name="Wang G."/>
        </authorList>
    </citation>
    <scope>NUCLEOTIDE SEQUENCE [LARGE SCALE GENOMIC DNA]</scope>
    <source>
        <strain evidence="6">Q5-1</strain>
    </source>
</reference>
<dbReference type="SUPFAM" id="SSF52540">
    <property type="entry name" value="P-loop containing nucleoside triphosphate hydrolases"/>
    <property type="match status" value="1"/>
</dbReference>
<evidence type="ECO:0000256" key="1">
    <source>
        <dbReference type="ARBA" id="ARBA00022448"/>
    </source>
</evidence>
<dbReference type="PROSITE" id="PS50893">
    <property type="entry name" value="ABC_TRANSPORTER_2"/>
    <property type="match status" value="1"/>
</dbReference>
<dbReference type="Pfam" id="PF00005">
    <property type="entry name" value="ABC_tran"/>
    <property type="match status" value="1"/>
</dbReference>
<keyword evidence="3 5" id="KW-0067">ATP-binding</keyword>
<dbReference type="InterPro" id="IPR017871">
    <property type="entry name" value="ABC_transporter-like_CS"/>
</dbReference>
<evidence type="ECO:0000313" key="5">
    <source>
        <dbReference type="EMBL" id="EWT06512.1"/>
    </source>
</evidence>
<dbReference type="InterPro" id="IPR003439">
    <property type="entry name" value="ABC_transporter-like_ATP-bd"/>
</dbReference>
<dbReference type="GO" id="GO:0016887">
    <property type="term" value="F:ATP hydrolysis activity"/>
    <property type="evidence" value="ECO:0007669"/>
    <property type="project" value="InterPro"/>
</dbReference>
<dbReference type="RefSeq" id="WP_034715347.1">
    <property type="nucleotide sequence ID" value="NZ_AWQS01000044.1"/>
</dbReference>
<dbReference type="Proteomes" id="UP000019494">
    <property type="component" value="Unassembled WGS sequence"/>
</dbReference>
<dbReference type="SMART" id="SM00382">
    <property type="entry name" value="AAA"/>
    <property type="match status" value="1"/>
</dbReference>
<dbReference type="PANTHER" id="PTHR45772">
    <property type="entry name" value="CONSERVED COMPONENT OF ABC TRANSPORTER FOR NATURAL AMINO ACIDS-RELATED"/>
    <property type="match status" value="1"/>
</dbReference>
<protein>
    <submittedName>
        <fullName evidence="5">Branched-chain amino acid ABC transporter ATP-binding protein</fullName>
    </submittedName>
</protein>
<evidence type="ECO:0000259" key="4">
    <source>
        <dbReference type="PROSITE" id="PS50893"/>
    </source>
</evidence>
<dbReference type="AlphaFoldDB" id="W9GN77"/>
<dbReference type="InterPro" id="IPR003593">
    <property type="entry name" value="AAA+_ATPase"/>
</dbReference>
<dbReference type="InterPro" id="IPR051120">
    <property type="entry name" value="ABC_AA/LPS_Transport"/>
</dbReference>
<keyword evidence="1" id="KW-0813">Transport</keyword>
<dbReference type="PANTHER" id="PTHR45772:SF9">
    <property type="entry name" value="CONSERVED COMPONENT OF ABC TRANSPORTER FOR NATURAL AMINO ACIDS"/>
    <property type="match status" value="1"/>
</dbReference>
<accession>W9GN77</accession>
<keyword evidence="6" id="KW-1185">Reference proteome</keyword>
<dbReference type="EMBL" id="AWQS01000044">
    <property type="protein sequence ID" value="EWT06512.1"/>
    <property type="molecule type" value="Genomic_DNA"/>
</dbReference>
<dbReference type="Pfam" id="PF12399">
    <property type="entry name" value="BCA_ABC_TP_C"/>
    <property type="match status" value="1"/>
</dbReference>
<feature type="domain" description="ABC transporter" evidence="4">
    <location>
        <begin position="4"/>
        <end position="234"/>
    </location>
</feature>
<proteinExistence type="predicted"/>
<keyword evidence="2" id="KW-0547">Nucleotide-binding</keyword>
<evidence type="ECO:0000256" key="2">
    <source>
        <dbReference type="ARBA" id="ARBA00022741"/>
    </source>
</evidence>
<dbReference type="InterPro" id="IPR032823">
    <property type="entry name" value="BCA_ABC_TP_C"/>
</dbReference>
<evidence type="ECO:0000313" key="6">
    <source>
        <dbReference type="Proteomes" id="UP000019494"/>
    </source>
</evidence>
<evidence type="ECO:0000256" key="3">
    <source>
        <dbReference type="ARBA" id="ARBA00022840"/>
    </source>
</evidence>
<dbReference type="GO" id="GO:0005886">
    <property type="term" value="C:plasma membrane"/>
    <property type="evidence" value="ECO:0007669"/>
    <property type="project" value="TreeGrafter"/>
</dbReference>
<dbReference type="CDD" id="cd03219">
    <property type="entry name" value="ABC_Mj1267_LivG_branched"/>
    <property type="match status" value="1"/>
</dbReference>
<dbReference type="GO" id="GO:0005524">
    <property type="term" value="F:ATP binding"/>
    <property type="evidence" value="ECO:0007669"/>
    <property type="project" value="UniProtKB-KW"/>
</dbReference>
<gene>
    <name evidence="5" type="ORF">N864_20745</name>
</gene>
<dbReference type="PATRIC" id="fig|584657.3.peg.1555"/>
<dbReference type="PROSITE" id="PS00211">
    <property type="entry name" value="ABC_TRANSPORTER_1"/>
    <property type="match status" value="1"/>
</dbReference>
<dbReference type="InterPro" id="IPR027417">
    <property type="entry name" value="P-loop_NTPase"/>
</dbReference>
<dbReference type="OrthoDB" id="9805514at2"/>
<sequence>MDALAIEDVRKSFGGVQALQGITFSVAPQEIVGVIGPNGSGKSTLFNVLTGALKPDSGRVLLNGKDITRWPAYRIARSGLGRTFQIPALFENMTVLENLLTASVEHNWDGVHERASAVIELLELQRVAAEPARSLSGGQQRLLELGRVLMREPDLVLLDEVAAGVHPNLRKLMLDVIRAKREAGTTFLVIEHDMELTGEICDRIIVMDAGEVVAKGTFEEISSDAHVMEAYLGVSVE</sequence>
<organism evidence="5 6">
    <name type="scientific">Intrasporangium chromatireducens Q5-1</name>
    <dbReference type="NCBI Taxonomy" id="584657"/>
    <lineage>
        <taxon>Bacteria</taxon>
        <taxon>Bacillati</taxon>
        <taxon>Actinomycetota</taxon>
        <taxon>Actinomycetes</taxon>
        <taxon>Micrococcales</taxon>
        <taxon>Intrasporangiaceae</taxon>
        <taxon>Intrasporangium</taxon>
    </lineage>
</organism>
<comment type="caution">
    <text evidence="5">The sequence shown here is derived from an EMBL/GenBank/DDBJ whole genome shotgun (WGS) entry which is preliminary data.</text>
</comment>